<evidence type="ECO:0008006" key="3">
    <source>
        <dbReference type="Google" id="ProtNLM"/>
    </source>
</evidence>
<comment type="caution">
    <text evidence="1">The sequence shown here is derived from an EMBL/GenBank/DDBJ whole genome shotgun (WGS) entry which is preliminary data.</text>
</comment>
<organism evidence="1 2">
    <name type="scientific">Symbiobacterium thermophilum</name>
    <dbReference type="NCBI Taxonomy" id="2734"/>
    <lineage>
        <taxon>Bacteria</taxon>
        <taxon>Bacillati</taxon>
        <taxon>Bacillota</taxon>
        <taxon>Clostridia</taxon>
        <taxon>Eubacteriales</taxon>
        <taxon>Symbiobacteriaceae</taxon>
        <taxon>Symbiobacterium</taxon>
    </lineage>
</organism>
<gene>
    <name evidence="1" type="ORF">CWE10_16525</name>
</gene>
<evidence type="ECO:0000313" key="1">
    <source>
        <dbReference type="EMBL" id="MBY6277775.1"/>
    </source>
</evidence>
<evidence type="ECO:0000313" key="2">
    <source>
        <dbReference type="Proteomes" id="UP000732377"/>
    </source>
</evidence>
<dbReference type="SUPFAM" id="SSF81631">
    <property type="entry name" value="PAP/OAS1 substrate-binding domain"/>
    <property type="match status" value="1"/>
</dbReference>
<dbReference type="Proteomes" id="UP000732377">
    <property type="component" value="Unassembled WGS sequence"/>
</dbReference>
<dbReference type="RefSeq" id="WP_273381113.1">
    <property type="nucleotide sequence ID" value="NZ_PIUK01000243.1"/>
</dbReference>
<proteinExistence type="predicted"/>
<reference evidence="1" key="1">
    <citation type="submission" date="2017-11" db="EMBL/GenBank/DDBJ databases">
        <title>Three new genomes from thermophilic consortium.</title>
        <authorList>
            <person name="Quaggio R."/>
            <person name="Amgarten D."/>
            <person name="Setubal J.C."/>
        </authorList>
    </citation>
    <scope>NUCLEOTIDE SEQUENCE</scope>
    <source>
        <strain evidence="1">ZCTH01-B2</strain>
    </source>
</reference>
<name>A0A953LFN1_SYMTR</name>
<sequence>MTPHQYLEEILERNKFEQEQNDETAAERSQDIREKLEGEFGSKIYTIRYSGSIAKHTAVAGSHDVDLAVHFKHDAFDTLKSMYDAVHDFLKKHYTVKKQKVSIGIPDRDVDVVPGRLIMEDPDSCDNDDRYDMNIYRTDTDSYIKTNIVKQIEHVRKSGVRDAIKLTKIWRDAWGAHFKSFAVELLVIKALKDFDGSGLDNKFRTVLTKIRDEIKTIRLEDPGNSNNNVADAIDDADKDYLKKIAEKCLGYLTGEEKKKEPDMVAAWKRVFKDTSSTTSSAAPTYIVKDARIHVDRTNG</sequence>
<dbReference type="InterPro" id="IPR043519">
    <property type="entry name" value="NT_sf"/>
</dbReference>
<dbReference type="Pfam" id="PF18144">
    <property type="entry name" value="SMODS"/>
    <property type="match status" value="1"/>
</dbReference>
<dbReference type="SUPFAM" id="SSF81301">
    <property type="entry name" value="Nucleotidyltransferase"/>
    <property type="match status" value="1"/>
</dbReference>
<dbReference type="EMBL" id="PIUK01000243">
    <property type="protein sequence ID" value="MBY6277775.1"/>
    <property type="molecule type" value="Genomic_DNA"/>
</dbReference>
<accession>A0A953LFN1</accession>
<protein>
    <recommendedName>
        <fullName evidence="3">Nucleotidyltransferase</fullName>
    </recommendedName>
</protein>
<dbReference type="AlphaFoldDB" id="A0A953LFN1"/>
<dbReference type="Gene3D" id="3.30.460.10">
    <property type="entry name" value="Beta Polymerase, domain 2"/>
    <property type="match status" value="1"/>
</dbReference>